<dbReference type="Gene3D" id="3.60.15.10">
    <property type="entry name" value="Ribonuclease Z/Hydroxyacylglutathione hydrolase-like"/>
    <property type="match status" value="1"/>
</dbReference>
<dbReference type="GO" id="GO:0006198">
    <property type="term" value="P:cAMP catabolic process"/>
    <property type="evidence" value="ECO:0007669"/>
    <property type="project" value="InterPro"/>
</dbReference>
<dbReference type="RefSeq" id="WP_102243833.1">
    <property type="nucleotide sequence ID" value="NZ_CP025704.1"/>
</dbReference>
<sequence length="254" mass="28276">MLVRIIGGHGGVSPGFKATSYLIDGRLLIDAGSVASGIQIEEQSHIDYVLISHSHLDHISDLAFLADNCFGMKGRPFEIYANTPVREAIKTHLLNDVIWPDFTALPNKENPTLRFHDIKPEMSLVLGDYRILPVPVNHSTGALGFIIERKNASVVFTQDTGPTDAIWEYAKQVKNLKAIFTEVSFPNALSQVARDSQHHTPATMKAEIKKMPPDVPIFLGHLKPNFQSQLFKEIEDLKDERITILGSSDTSYVF</sequence>
<keyword evidence="2" id="KW-1185">Reference proteome</keyword>
<dbReference type="GO" id="GO:0004115">
    <property type="term" value="F:3',5'-cyclic-AMP phosphodiesterase activity"/>
    <property type="evidence" value="ECO:0007669"/>
    <property type="project" value="InterPro"/>
</dbReference>
<evidence type="ECO:0000313" key="1">
    <source>
        <dbReference type="EMBL" id="AUN98542.1"/>
    </source>
</evidence>
<dbReference type="Pfam" id="PF12706">
    <property type="entry name" value="Lactamase_B_2"/>
    <property type="match status" value="1"/>
</dbReference>
<accession>A0A2K9NSS2</accession>
<name>A0A2K9NSS2_BACTC</name>
<dbReference type="SUPFAM" id="SSF56281">
    <property type="entry name" value="Metallo-hydrolase/oxidoreductase"/>
    <property type="match status" value="1"/>
</dbReference>
<organism evidence="1 2">
    <name type="scientific">Bacteriovorax stolpii</name>
    <name type="common">Bdellovibrio stolpii</name>
    <dbReference type="NCBI Taxonomy" id="960"/>
    <lineage>
        <taxon>Bacteria</taxon>
        <taxon>Pseudomonadati</taxon>
        <taxon>Bdellovibrionota</taxon>
        <taxon>Bacteriovoracia</taxon>
        <taxon>Bacteriovoracales</taxon>
        <taxon>Bacteriovoracaceae</taxon>
        <taxon>Bacteriovorax</taxon>
    </lineage>
</organism>
<dbReference type="PRINTS" id="PR00388">
    <property type="entry name" value="PDIESTERASE2"/>
</dbReference>
<dbReference type="KEGG" id="bsto:C0V70_10580"/>
<dbReference type="Proteomes" id="UP000235584">
    <property type="component" value="Chromosome"/>
</dbReference>
<evidence type="ECO:0000313" key="2">
    <source>
        <dbReference type="Proteomes" id="UP000235584"/>
    </source>
</evidence>
<dbReference type="SMART" id="SM00849">
    <property type="entry name" value="Lactamase_B"/>
    <property type="match status" value="1"/>
</dbReference>
<dbReference type="InterPro" id="IPR000396">
    <property type="entry name" value="Pdiesterase2"/>
</dbReference>
<dbReference type="PANTHER" id="PTHR42663">
    <property type="entry name" value="HYDROLASE C777.06C-RELATED-RELATED"/>
    <property type="match status" value="1"/>
</dbReference>
<reference evidence="1 2" key="1">
    <citation type="submission" date="2018-01" db="EMBL/GenBank/DDBJ databases">
        <title>Complete genome sequence of Bacteriovorax stolpii DSM12778.</title>
        <authorList>
            <person name="Tang B."/>
            <person name="Chang J."/>
        </authorList>
    </citation>
    <scope>NUCLEOTIDE SEQUENCE [LARGE SCALE GENOMIC DNA]</scope>
    <source>
        <strain evidence="1 2">DSM 12778</strain>
    </source>
</reference>
<dbReference type="InterPro" id="IPR001279">
    <property type="entry name" value="Metallo-B-lactamas"/>
</dbReference>
<dbReference type="CDD" id="cd07735">
    <property type="entry name" value="class_II_PDE_MBL-fold"/>
    <property type="match status" value="1"/>
</dbReference>
<gene>
    <name evidence="1" type="ORF">C0V70_10580</name>
</gene>
<protein>
    <submittedName>
        <fullName evidence="1">Uncharacterized protein</fullName>
    </submittedName>
</protein>
<dbReference type="EMBL" id="CP025704">
    <property type="protein sequence ID" value="AUN98542.1"/>
    <property type="molecule type" value="Genomic_DNA"/>
</dbReference>
<dbReference type="AlphaFoldDB" id="A0A2K9NSS2"/>
<dbReference type="PANTHER" id="PTHR42663:SF6">
    <property type="entry name" value="HYDROLASE C777.06C-RELATED"/>
    <property type="match status" value="1"/>
</dbReference>
<proteinExistence type="predicted"/>
<dbReference type="InterPro" id="IPR036866">
    <property type="entry name" value="RibonucZ/Hydroxyglut_hydro"/>
</dbReference>